<comment type="similarity">
    <text evidence="1 6">Belongs to the peptidase S10 family.</text>
</comment>
<keyword evidence="2 6" id="KW-0121">Carboxypeptidase</keyword>
<keyword evidence="6" id="KW-0732">Signal</keyword>
<dbReference type="Proteomes" id="UP000002489">
    <property type="component" value="Unassembled WGS sequence"/>
</dbReference>
<dbReference type="Gene3D" id="1.10.287.410">
    <property type="match status" value="1"/>
</dbReference>
<dbReference type="PROSITE" id="PS00131">
    <property type="entry name" value="CARBOXYPEPT_SER_SER"/>
    <property type="match status" value="1"/>
</dbReference>
<reference evidence="7" key="2">
    <citation type="submission" date="2025-08" db="UniProtKB">
        <authorList>
            <consortium name="EnsemblFungi"/>
        </authorList>
    </citation>
    <scope>IDENTIFICATION</scope>
    <source>
        <strain evidence="7">4287 / CBS 123668 / FGSC 9935 / NRRL 34936</strain>
    </source>
</reference>
<dbReference type="EC" id="3.4.16.-" evidence="6"/>
<feature type="signal peptide" evidence="6">
    <location>
        <begin position="1"/>
        <end position="18"/>
    </location>
</feature>
<dbReference type="MEROPS" id="S10.001"/>
<accession>A0A0D2XNT9</accession>
<evidence type="ECO:0000256" key="4">
    <source>
        <dbReference type="ARBA" id="ARBA00022801"/>
    </source>
</evidence>
<keyword evidence="3 6" id="KW-0645">Protease</keyword>
<dbReference type="PANTHER" id="PTHR11802:SF432">
    <property type="entry name" value="Y, PUTATIVE-RELATED"/>
    <property type="match status" value="1"/>
</dbReference>
<keyword evidence="4 6" id="KW-0378">Hydrolase</keyword>
<dbReference type="AlphaFoldDB" id="A0A0D2XNT9"/>
<keyword evidence="5" id="KW-0325">Glycoprotein</keyword>
<dbReference type="PRINTS" id="PR00724">
    <property type="entry name" value="CRBOXYPTASEC"/>
</dbReference>
<protein>
    <recommendedName>
        <fullName evidence="6">Carboxypeptidase</fullName>
        <ecNumber evidence="6">3.4.16.-</ecNumber>
    </recommendedName>
</protein>
<name>A0A0D2XNT9_FUSOF</name>
<evidence type="ECO:0000256" key="2">
    <source>
        <dbReference type="ARBA" id="ARBA00022645"/>
    </source>
</evidence>
<dbReference type="InterPro" id="IPR018202">
    <property type="entry name" value="Ser_caboxypep_ser_AS"/>
</dbReference>
<sequence>MKYTFFTILWCVVAPVNGALHASPRAANKFFSGHSGVPDFTLRLGSDTARVCNSSTPGTSGFIETKTDESSIFFWAYESKNDPKRDPVILWMTGGPGGSSAGYGNLMELGPCRIAPEGGFTVENEFGWNANATLLFVEFSSQPITVGYSHGTHMPVDLVESSKIMDQFLRQFFVAYPDLAGLDFYIAGESYGGSWVPALANTILKTQASLDKPGQSLQAQPQRYQFLTGPSSNIPTKPKINLKGIMVGNGLVRLSVQNRGSFMTVCSGPDSLFNASQCEEWAPRAMWCENNLSICETKGMTSQVCKDAQDNCTAIADVVIDQMGRNPYDYRQHCKGLDGCFPEMAHIDEYLNRHDIKEALGVPQHVNYTGLSYPVLEQWEKNGDLWRRSDNYVNFLLEATAIQNIRVLIYVGDKDLYSNAAGMRLLVDHGLSWHGQPLMRLRELTPWYEGANVAGRWKSYEPLTFAEIAEAGHLAPFDKSRESLTLINSWIQGNMPTK</sequence>
<dbReference type="GO" id="GO:0006508">
    <property type="term" value="P:proteolysis"/>
    <property type="evidence" value="ECO:0007669"/>
    <property type="project" value="UniProtKB-KW"/>
</dbReference>
<dbReference type="EnsemblFungi" id="FOXG_05624T0">
    <property type="protein sequence ID" value="FOXG_05624P0"/>
    <property type="gene ID" value="FOXG_05624"/>
</dbReference>
<dbReference type="InterPro" id="IPR001563">
    <property type="entry name" value="Peptidase_S10"/>
</dbReference>
<dbReference type="PANTHER" id="PTHR11802">
    <property type="entry name" value="SERINE PROTEASE FAMILY S10 SERINE CARBOXYPEPTIDASE"/>
    <property type="match status" value="1"/>
</dbReference>
<feature type="chain" id="PRO_5006514785" description="Carboxypeptidase" evidence="6">
    <location>
        <begin position="19"/>
        <end position="498"/>
    </location>
</feature>
<evidence type="ECO:0000256" key="5">
    <source>
        <dbReference type="ARBA" id="ARBA00023180"/>
    </source>
</evidence>
<evidence type="ECO:0000256" key="3">
    <source>
        <dbReference type="ARBA" id="ARBA00022670"/>
    </source>
</evidence>
<dbReference type="GO" id="GO:0000324">
    <property type="term" value="C:fungal-type vacuole"/>
    <property type="evidence" value="ECO:0007669"/>
    <property type="project" value="TreeGrafter"/>
</dbReference>
<evidence type="ECO:0000256" key="6">
    <source>
        <dbReference type="RuleBase" id="RU361156"/>
    </source>
</evidence>
<proteinExistence type="inferred from homology"/>
<evidence type="ECO:0000313" key="8">
    <source>
        <dbReference type="Proteomes" id="UP000002489"/>
    </source>
</evidence>
<evidence type="ECO:0000256" key="1">
    <source>
        <dbReference type="ARBA" id="ARBA00009431"/>
    </source>
</evidence>
<reference evidence="8" key="1">
    <citation type="journal article" date="2012" name="Mol. Plant Microbe Interact.">
        <title>A highly conserved effector in Fusarium oxysporum is required for full virulence on Arabidopsis.</title>
        <authorList>
            <person name="Thatcher L.F."/>
            <person name="Gardiner D.M."/>
            <person name="Kazan K."/>
            <person name="Manners J."/>
        </authorList>
    </citation>
    <scope>NUCLEOTIDE SEQUENCE [LARGE SCALE GENOMIC DNA]</scope>
    <source>
        <strain evidence="8">Fo5176</strain>
    </source>
</reference>
<evidence type="ECO:0000313" key="7">
    <source>
        <dbReference type="EnsemblFungi" id="FOXG_05624P0"/>
    </source>
</evidence>
<dbReference type="Gene3D" id="3.40.50.1820">
    <property type="entry name" value="alpha/beta hydrolase"/>
    <property type="match status" value="1"/>
</dbReference>
<dbReference type="InterPro" id="IPR029058">
    <property type="entry name" value="AB_hydrolase_fold"/>
</dbReference>
<dbReference type="GO" id="GO:0004185">
    <property type="term" value="F:serine-type carboxypeptidase activity"/>
    <property type="evidence" value="ECO:0007669"/>
    <property type="project" value="UniProtKB-UniRule"/>
</dbReference>
<dbReference type="Pfam" id="PF00450">
    <property type="entry name" value="Peptidase_S10"/>
    <property type="match status" value="1"/>
</dbReference>
<dbReference type="SUPFAM" id="SSF53474">
    <property type="entry name" value="alpha/beta-Hydrolases"/>
    <property type="match status" value="1"/>
</dbReference>
<organism evidence="7 8">
    <name type="scientific">Fusarium oxysporum (strain Fo5176)</name>
    <name type="common">Fusarium vascular wilt</name>
    <dbReference type="NCBI Taxonomy" id="660025"/>
    <lineage>
        <taxon>Eukaryota</taxon>
        <taxon>Fungi</taxon>
        <taxon>Dikarya</taxon>
        <taxon>Ascomycota</taxon>
        <taxon>Pezizomycotina</taxon>
        <taxon>Sordariomycetes</taxon>
        <taxon>Hypocreomycetidae</taxon>
        <taxon>Hypocreales</taxon>
        <taxon>Nectriaceae</taxon>
        <taxon>Fusarium</taxon>
        <taxon>Fusarium oxysporum species complex</taxon>
    </lineage>
</organism>